<evidence type="ECO:0000256" key="1">
    <source>
        <dbReference type="SAM" id="Coils"/>
    </source>
</evidence>
<dbReference type="AlphaFoldDB" id="A0A811RAD9"/>
<proteinExistence type="predicted"/>
<keyword evidence="1" id="KW-0175">Coiled coil</keyword>
<evidence type="ECO:0000313" key="2">
    <source>
        <dbReference type="EMBL" id="CAD6267145.1"/>
    </source>
</evidence>
<sequence length="215" mass="25122">MAGITAITAFIDPLPVRRSLEESEEKRALLDKAVQKEHSDLGKRTEKAHIAVLNKALSDQRVLYAQKIEQECDLANEVLRKACEENYDNIKNERQKFDYMTNQARAQLIELENERSKLKSLIESLIQQQEVRGKMNVEDVVMKFKVHKVKELYSDLQKYDLQGELREFSIVRPAITVKFATFTEALRWHGYIRDVEVYYFNPAPWSELSTLIKEN</sequence>
<feature type="coiled-coil region" evidence="1">
    <location>
        <begin position="65"/>
        <end position="128"/>
    </location>
</feature>
<comment type="caution">
    <text evidence="2">The sequence shown here is derived from an EMBL/GenBank/DDBJ whole genome shotgun (WGS) entry which is preliminary data.</text>
</comment>
<keyword evidence="3" id="KW-1185">Reference proteome</keyword>
<reference evidence="2" key="1">
    <citation type="submission" date="2020-10" db="EMBL/GenBank/DDBJ databases">
        <authorList>
            <person name="Han B."/>
            <person name="Lu T."/>
            <person name="Zhao Q."/>
            <person name="Huang X."/>
            <person name="Zhao Y."/>
        </authorList>
    </citation>
    <scope>NUCLEOTIDE SEQUENCE</scope>
</reference>
<dbReference type="Proteomes" id="UP000604825">
    <property type="component" value="Unassembled WGS sequence"/>
</dbReference>
<protein>
    <submittedName>
        <fullName evidence="2">Uncharacterized protein</fullName>
    </submittedName>
</protein>
<gene>
    <name evidence="2" type="ORF">NCGR_LOCUS50450</name>
</gene>
<accession>A0A811RAD9</accession>
<dbReference type="EMBL" id="CAJGYO010000014">
    <property type="protein sequence ID" value="CAD6267145.1"/>
    <property type="molecule type" value="Genomic_DNA"/>
</dbReference>
<name>A0A811RAD9_9POAL</name>
<organism evidence="2 3">
    <name type="scientific">Miscanthus lutarioriparius</name>
    <dbReference type="NCBI Taxonomy" id="422564"/>
    <lineage>
        <taxon>Eukaryota</taxon>
        <taxon>Viridiplantae</taxon>
        <taxon>Streptophyta</taxon>
        <taxon>Embryophyta</taxon>
        <taxon>Tracheophyta</taxon>
        <taxon>Spermatophyta</taxon>
        <taxon>Magnoliopsida</taxon>
        <taxon>Liliopsida</taxon>
        <taxon>Poales</taxon>
        <taxon>Poaceae</taxon>
        <taxon>PACMAD clade</taxon>
        <taxon>Panicoideae</taxon>
        <taxon>Andropogonodae</taxon>
        <taxon>Andropogoneae</taxon>
        <taxon>Saccharinae</taxon>
        <taxon>Miscanthus</taxon>
    </lineage>
</organism>
<evidence type="ECO:0000313" key="3">
    <source>
        <dbReference type="Proteomes" id="UP000604825"/>
    </source>
</evidence>